<dbReference type="Proteomes" id="UP000288216">
    <property type="component" value="Unassembled WGS sequence"/>
</dbReference>
<protein>
    <submittedName>
        <fullName evidence="1">Uncharacterized protein</fullName>
    </submittedName>
</protein>
<sequence length="43" mass="4860">TYALLDQEAFIPVSHIMQVRVNDNLDVLKQQLYGLLGVQMTLA</sequence>
<evidence type="ECO:0000313" key="2">
    <source>
        <dbReference type="Proteomes" id="UP000288216"/>
    </source>
</evidence>
<gene>
    <name evidence="1" type="ORF">scyTo_0018486</name>
</gene>
<dbReference type="EMBL" id="BFAA01012915">
    <property type="protein sequence ID" value="GCB77536.1"/>
    <property type="molecule type" value="Genomic_DNA"/>
</dbReference>
<keyword evidence="2" id="KW-1185">Reference proteome</keyword>
<comment type="caution">
    <text evidence="1">The sequence shown here is derived from an EMBL/GenBank/DDBJ whole genome shotgun (WGS) entry which is preliminary data.</text>
</comment>
<reference evidence="1 2" key="1">
    <citation type="journal article" date="2018" name="Nat. Ecol. Evol.">
        <title>Shark genomes provide insights into elasmobranch evolution and the origin of vertebrates.</title>
        <authorList>
            <person name="Hara Y"/>
            <person name="Yamaguchi K"/>
            <person name="Onimaru K"/>
            <person name="Kadota M"/>
            <person name="Koyanagi M"/>
            <person name="Keeley SD"/>
            <person name="Tatsumi K"/>
            <person name="Tanaka K"/>
            <person name="Motone F"/>
            <person name="Kageyama Y"/>
            <person name="Nozu R"/>
            <person name="Adachi N"/>
            <person name="Nishimura O"/>
            <person name="Nakagawa R"/>
            <person name="Tanegashima C"/>
            <person name="Kiyatake I"/>
            <person name="Matsumoto R"/>
            <person name="Murakumo K"/>
            <person name="Nishida K"/>
            <person name="Terakita A"/>
            <person name="Kuratani S"/>
            <person name="Sato K"/>
            <person name="Hyodo S Kuraku.S."/>
        </authorList>
    </citation>
    <scope>NUCLEOTIDE SEQUENCE [LARGE SCALE GENOMIC DNA]</scope>
</reference>
<dbReference type="AlphaFoldDB" id="A0A401PWN6"/>
<proteinExistence type="predicted"/>
<feature type="non-terminal residue" evidence="1">
    <location>
        <position position="1"/>
    </location>
</feature>
<name>A0A401PWN6_SCYTO</name>
<evidence type="ECO:0000313" key="1">
    <source>
        <dbReference type="EMBL" id="GCB77536.1"/>
    </source>
</evidence>
<accession>A0A401PWN6</accession>
<organism evidence="1 2">
    <name type="scientific">Scyliorhinus torazame</name>
    <name type="common">Cloudy catshark</name>
    <name type="synonym">Catulus torazame</name>
    <dbReference type="NCBI Taxonomy" id="75743"/>
    <lineage>
        <taxon>Eukaryota</taxon>
        <taxon>Metazoa</taxon>
        <taxon>Chordata</taxon>
        <taxon>Craniata</taxon>
        <taxon>Vertebrata</taxon>
        <taxon>Chondrichthyes</taxon>
        <taxon>Elasmobranchii</taxon>
        <taxon>Galeomorphii</taxon>
        <taxon>Galeoidea</taxon>
        <taxon>Carcharhiniformes</taxon>
        <taxon>Scyliorhinidae</taxon>
        <taxon>Scyliorhinus</taxon>
    </lineage>
</organism>